<name>A0ABV8FWY6_9ACTN</name>
<evidence type="ECO:0000256" key="4">
    <source>
        <dbReference type="ARBA" id="ARBA00023125"/>
    </source>
</evidence>
<comment type="caution">
    <text evidence="9">The sequence shown here is derived from an EMBL/GenBank/DDBJ whole genome shotgun (WGS) entry which is preliminary data.</text>
</comment>
<keyword evidence="5" id="KW-0233">DNA recombination</keyword>
<gene>
    <name evidence="9" type="ORF">ACFOVU_25360</name>
</gene>
<evidence type="ECO:0000256" key="6">
    <source>
        <dbReference type="SAM" id="MobiDB-lite"/>
    </source>
</evidence>
<feature type="region of interest" description="Disordered" evidence="6">
    <location>
        <begin position="229"/>
        <end position="248"/>
    </location>
</feature>
<dbReference type="NCBIfam" id="NF040570">
    <property type="entry name" value="guided_TnpB"/>
    <property type="match status" value="1"/>
</dbReference>
<organism evidence="9 10">
    <name type="scientific">Nocardiopsis sediminis</name>
    <dbReference type="NCBI Taxonomy" id="1778267"/>
    <lineage>
        <taxon>Bacteria</taxon>
        <taxon>Bacillati</taxon>
        <taxon>Actinomycetota</taxon>
        <taxon>Actinomycetes</taxon>
        <taxon>Streptosporangiales</taxon>
        <taxon>Nocardiopsidaceae</taxon>
        <taxon>Nocardiopsis</taxon>
    </lineage>
</organism>
<dbReference type="Proteomes" id="UP001595847">
    <property type="component" value="Unassembled WGS sequence"/>
</dbReference>
<keyword evidence="4" id="KW-0238">DNA-binding</keyword>
<keyword evidence="9" id="KW-0378">Hydrolase</keyword>
<evidence type="ECO:0000256" key="3">
    <source>
        <dbReference type="ARBA" id="ARBA00022578"/>
    </source>
</evidence>
<dbReference type="PANTHER" id="PTHR30405">
    <property type="entry name" value="TRANSPOSASE"/>
    <property type="match status" value="1"/>
</dbReference>
<dbReference type="Pfam" id="PF01385">
    <property type="entry name" value="OrfB_IS605"/>
    <property type="match status" value="1"/>
</dbReference>
<protein>
    <submittedName>
        <fullName evidence="9">RNA-guided endonuclease InsQ/TnpB family protein</fullName>
    </submittedName>
</protein>
<keyword evidence="9" id="KW-0540">Nuclease</keyword>
<dbReference type="NCBIfam" id="TIGR01766">
    <property type="entry name" value="IS200/IS605 family accessory protein TnpB-like domain"/>
    <property type="match status" value="1"/>
</dbReference>
<sequence>MKIVVSVKLRPMPEAASALRDELHGCNEGANWVSWVAFEHFGLKVREYALRKLVYAGLRERGIKSAAAQQLIKKVTHAYTTLRANIRAGNFGKEGSKRRKKAESKPIVFRTDAAQAYDHRNMGWDIDAQAVAITTRMGRLKDIGFVCSPGALKTLAQYRKGEADLICRDGAWYLIAICDVPEPEVYEPEGFVGVDLGIANIATTSTGYQAAGRGLTRYRRRQLNLRRKLQKKGTQSARRRLKARRRKEARHVKNTNHVIAKTIVTEAERTSAGISLEDLKGILQRVRLRKPQRVTLHSWAFAQLGGFIVYKARRAGVPLVHVDPRYTSQICCECGHTDRRNRVDRGLFICRGCGVVAHADRNASRNIAARGETVWKAGRESRAPVTGPQV</sequence>
<evidence type="ECO:0000259" key="7">
    <source>
        <dbReference type="Pfam" id="PF01385"/>
    </source>
</evidence>
<evidence type="ECO:0000259" key="8">
    <source>
        <dbReference type="Pfam" id="PF07282"/>
    </source>
</evidence>
<dbReference type="GO" id="GO:0004519">
    <property type="term" value="F:endonuclease activity"/>
    <property type="evidence" value="ECO:0007669"/>
    <property type="project" value="UniProtKB-KW"/>
</dbReference>
<comment type="similarity">
    <text evidence="1">In the C-terminal section; belongs to the transposase 35 family.</text>
</comment>
<dbReference type="EMBL" id="JBHSBH010000015">
    <property type="protein sequence ID" value="MFC3999267.1"/>
    <property type="molecule type" value="Genomic_DNA"/>
</dbReference>
<keyword evidence="10" id="KW-1185">Reference proteome</keyword>
<dbReference type="InterPro" id="IPR051399">
    <property type="entry name" value="RNA-guided_DNA_endo/Transpos"/>
</dbReference>
<reference evidence="10" key="1">
    <citation type="journal article" date="2019" name="Int. J. Syst. Evol. Microbiol.">
        <title>The Global Catalogue of Microorganisms (GCM) 10K type strain sequencing project: providing services to taxonomists for standard genome sequencing and annotation.</title>
        <authorList>
            <consortium name="The Broad Institute Genomics Platform"/>
            <consortium name="The Broad Institute Genome Sequencing Center for Infectious Disease"/>
            <person name="Wu L."/>
            <person name="Ma J."/>
        </authorList>
    </citation>
    <scope>NUCLEOTIDE SEQUENCE [LARGE SCALE GENOMIC DNA]</scope>
    <source>
        <strain evidence="10">TBRC 1826</strain>
    </source>
</reference>
<dbReference type="PANTHER" id="PTHR30405:SF11">
    <property type="entry name" value="RNA-GUIDED DNA ENDONUCLEASE RV2885C-RELATED"/>
    <property type="match status" value="1"/>
</dbReference>
<dbReference type="RefSeq" id="WP_378537600.1">
    <property type="nucleotide sequence ID" value="NZ_JBHSBH010000015.1"/>
</dbReference>
<evidence type="ECO:0000313" key="9">
    <source>
        <dbReference type="EMBL" id="MFC3999267.1"/>
    </source>
</evidence>
<proteinExistence type="inferred from homology"/>
<keyword evidence="9" id="KW-0255">Endonuclease</keyword>
<keyword evidence="3" id="KW-0815">Transposition</keyword>
<feature type="domain" description="Probable transposase IS891/IS1136/IS1341" evidence="7">
    <location>
        <begin position="181"/>
        <end position="269"/>
    </location>
</feature>
<dbReference type="InterPro" id="IPR010095">
    <property type="entry name" value="Cas12f1-like_TNB"/>
</dbReference>
<comment type="similarity">
    <text evidence="2">In the N-terminal section; belongs to the transposase 2 family.</text>
</comment>
<evidence type="ECO:0000256" key="2">
    <source>
        <dbReference type="ARBA" id="ARBA00011044"/>
    </source>
</evidence>
<accession>A0ABV8FWY6</accession>
<evidence type="ECO:0000313" key="10">
    <source>
        <dbReference type="Proteomes" id="UP001595847"/>
    </source>
</evidence>
<dbReference type="Pfam" id="PF07282">
    <property type="entry name" value="Cas12f1-like_TNB"/>
    <property type="match status" value="1"/>
</dbReference>
<evidence type="ECO:0000256" key="1">
    <source>
        <dbReference type="ARBA" id="ARBA00008761"/>
    </source>
</evidence>
<evidence type="ECO:0000256" key="5">
    <source>
        <dbReference type="ARBA" id="ARBA00023172"/>
    </source>
</evidence>
<dbReference type="InterPro" id="IPR001959">
    <property type="entry name" value="Transposase"/>
</dbReference>
<feature type="domain" description="Cas12f1-like TNB" evidence="8">
    <location>
        <begin position="301"/>
        <end position="367"/>
    </location>
</feature>